<dbReference type="OrthoDB" id="9815272at2"/>
<protein>
    <submittedName>
        <fullName evidence="1">Uncharacterized protein</fullName>
    </submittedName>
</protein>
<evidence type="ECO:0000313" key="2">
    <source>
        <dbReference type="Proteomes" id="UP000183995"/>
    </source>
</evidence>
<proteinExistence type="predicted"/>
<reference evidence="1 2" key="1">
    <citation type="submission" date="2016-11" db="EMBL/GenBank/DDBJ databases">
        <authorList>
            <person name="Jaros S."/>
            <person name="Januszkiewicz K."/>
            <person name="Wedrychowicz H."/>
        </authorList>
    </citation>
    <scope>NUCLEOTIDE SEQUENCE [LARGE SCALE GENOMIC DNA]</scope>
    <source>
        <strain evidence="1 2">DSM 10068</strain>
    </source>
</reference>
<gene>
    <name evidence="1" type="ORF">SAMN02745823_03842</name>
</gene>
<dbReference type="RefSeq" id="WP_073083277.1">
    <property type="nucleotide sequence ID" value="NZ_FQXV01000025.1"/>
</dbReference>
<dbReference type="AlphaFoldDB" id="A0A1M5ZJZ7"/>
<name>A0A1M5ZJZ7_9FIRM</name>
<sequence>MLKLLTFTPNFRQIYFKNFIQKCCDHFNEPEDGQHVKQLVFYGVKWVNTSGRPDGSAEDLKGLAVMYDAIMSYMANLTPAELVTLFPIEKRYDGNKWGIKDYFYTMAELNKIGMGSVIGSDRLFELLWDYENHDLREFLVRYMSLMSAKRRLEGRLGIAEEFCIMNGIPTYTRCEDPETGEVTFVDNKACTETRRANALKTLPWHVEIIE</sequence>
<dbReference type="EMBL" id="FQXV01000025">
    <property type="protein sequence ID" value="SHI24546.1"/>
    <property type="molecule type" value="Genomic_DNA"/>
</dbReference>
<accession>A0A1M5ZJZ7</accession>
<evidence type="ECO:0000313" key="1">
    <source>
        <dbReference type="EMBL" id="SHI24546.1"/>
    </source>
</evidence>
<organism evidence="1 2">
    <name type="scientific">Sporobacter termitidis DSM 10068</name>
    <dbReference type="NCBI Taxonomy" id="1123282"/>
    <lineage>
        <taxon>Bacteria</taxon>
        <taxon>Bacillati</taxon>
        <taxon>Bacillota</taxon>
        <taxon>Clostridia</taxon>
        <taxon>Eubacteriales</taxon>
        <taxon>Oscillospiraceae</taxon>
        <taxon>Sporobacter</taxon>
    </lineage>
</organism>
<dbReference type="Proteomes" id="UP000183995">
    <property type="component" value="Unassembled WGS sequence"/>
</dbReference>
<keyword evidence="2" id="KW-1185">Reference proteome</keyword>